<gene>
    <name evidence="1" type="ORF">P378_06960</name>
</gene>
<comment type="caution">
    <text evidence="1">The sequence shown here is derived from an EMBL/GenBank/DDBJ whole genome shotgun (WGS) entry which is preliminary data.</text>
</comment>
<evidence type="ECO:0000313" key="2">
    <source>
        <dbReference type="Proteomes" id="UP000222564"/>
    </source>
</evidence>
<organism evidence="1 2">
    <name type="scientific">Desulforamulus profundi</name>
    <dbReference type="NCBI Taxonomy" id="1383067"/>
    <lineage>
        <taxon>Bacteria</taxon>
        <taxon>Bacillati</taxon>
        <taxon>Bacillota</taxon>
        <taxon>Clostridia</taxon>
        <taxon>Eubacteriales</taxon>
        <taxon>Peptococcaceae</taxon>
        <taxon>Desulforamulus</taxon>
    </lineage>
</organism>
<dbReference type="CDD" id="cd04645">
    <property type="entry name" value="LbH_gamma_CA_like"/>
    <property type="match status" value="1"/>
</dbReference>
<dbReference type="PANTHER" id="PTHR13061:SF29">
    <property type="entry name" value="GAMMA CARBONIC ANHYDRASE-LIKE 1, MITOCHONDRIAL-RELATED"/>
    <property type="match status" value="1"/>
</dbReference>
<proteinExistence type="predicted"/>
<dbReference type="Pfam" id="PF00132">
    <property type="entry name" value="Hexapep"/>
    <property type="match status" value="1"/>
</dbReference>
<accession>A0A2C6MGE2</accession>
<dbReference type="InterPro" id="IPR001451">
    <property type="entry name" value="Hexapep"/>
</dbReference>
<dbReference type="OrthoDB" id="9803036at2"/>
<dbReference type="Gene3D" id="2.160.10.10">
    <property type="entry name" value="Hexapeptide repeat proteins"/>
    <property type="match status" value="1"/>
</dbReference>
<dbReference type="EMBL" id="AWQQ01000042">
    <property type="protein sequence ID" value="PHJ38764.1"/>
    <property type="molecule type" value="Genomic_DNA"/>
</dbReference>
<dbReference type="InterPro" id="IPR047324">
    <property type="entry name" value="LbH_gamma_CA-like"/>
</dbReference>
<dbReference type="InterPro" id="IPR011004">
    <property type="entry name" value="Trimer_LpxA-like_sf"/>
</dbReference>
<sequence>MILPYLEHSPKIHASAYIAPGAVVVGRVDLQENVSIWYNSVVRGDVDRVSIGRGTNIQDGCLLHQNEGVPLVIGEEVTVGHGAILHGCTIGDGCLIGMGAIILTGAKIGPEALIGAGSVVKEGQEIPPGVLAVGSPARVIRSLSDEERSGLRESARHYRMMAEQHRANAK</sequence>
<dbReference type="AlphaFoldDB" id="A0A2C6MGE2"/>
<dbReference type="InterPro" id="IPR050484">
    <property type="entry name" value="Transf_Hexapept/Carb_Anhydrase"/>
</dbReference>
<evidence type="ECO:0000313" key="1">
    <source>
        <dbReference type="EMBL" id="PHJ38764.1"/>
    </source>
</evidence>
<name>A0A2C6MGE2_9FIRM</name>
<protein>
    <submittedName>
        <fullName evidence="1">Anhydrase</fullName>
    </submittedName>
</protein>
<reference evidence="1 2" key="1">
    <citation type="submission" date="2013-09" db="EMBL/GenBank/DDBJ databases">
        <title>Biodegradation of hydrocarbons in the deep terrestrial subsurface : characterization of a microbial consortium composed of two Desulfotomaculum species originating from a deep geological formation.</title>
        <authorList>
            <person name="Aullo T."/>
            <person name="Berlendis S."/>
            <person name="Lascourreges J.-F."/>
            <person name="Dessort D."/>
            <person name="Saint-Laurent S."/>
            <person name="Schraauwers B."/>
            <person name="Mas J."/>
            <person name="Magot M."/>
            <person name="Ranchou-Peyruse A."/>
        </authorList>
    </citation>
    <scope>NUCLEOTIDE SEQUENCE [LARGE SCALE GENOMIC DNA]</scope>
    <source>
        <strain evidence="1 2">Bs107</strain>
    </source>
</reference>
<dbReference type="PANTHER" id="PTHR13061">
    <property type="entry name" value="DYNACTIN SUBUNIT P25"/>
    <property type="match status" value="1"/>
</dbReference>
<dbReference type="RefSeq" id="WP_099082631.1">
    <property type="nucleotide sequence ID" value="NZ_AWQQ01000042.1"/>
</dbReference>
<dbReference type="SUPFAM" id="SSF51161">
    <property type="entry name" value="Trimeric LpxA-like enzymes"/>
    <property type="match status" value="1"/>
</dbReference>
<dbReference type="Proteomes" id="UP000222564">
    <property type="component" value="Unassembled WGS sequence"/>
</dbReference>
<keyword evidence="2" id="KW-1185">Reference proteome</keyword>